<accession>F9W6I5</accession>
<gene>
    <name evidence="2" type="ORF">TCIL3000_0_36410</name>
</gene>
<comment type="pathway">
    <text evidence="1">Cofactor biosynthesis; ubiquinone biosynthesis.</text>
</comment>
<reference evidence="2 3" key="2">
    <citation type="journal article" date="2012" name="Proc. Natl. Acad. Sci. U.S.A.">
        <title>Antigenic diversity is generated by distinct evolutionary mechanisms in African trypanosome species.</title>
        <authorList>
            <person name="Jackson A.P."/>
            <person name="Berry A."/>
            <person name="Aslett M."/>
            <person name="Allison H.C."/>
            <person name="Burton P."/>
            <person name="Vavrova-Anderson J."/>
            <person name="Brown R."/>
            <person name="Browne H."/>
            <person name="Corton N."/>
            <person name="Hauser H."/>
            <person name="Gamble J."/>
            <person name="Gilderthorp R."/>
            <person name="Marcello L."/>
            <person name="McQuillan J."/>
            <person name="Otto T.D."/>
            <person name="Quail M.A."/>
            <person name="Sanders M.J."/>
            <person name="van Tonder A."/>
            <person name="Ginger M.L."/>
            <person name="Field M.C."/>
            <person name="Barry J.D."/>
            <person name="Hertz-Fowler C."/>
            <person name="Berriman M."/>
        </authorList>
    </citation>
    <scope>NUCLEOTIDE SEQUENCE [LARGE SCALE GENOMIC DNA]</scope>
    <source>
        <strain evidence="2 3">IL3000</strain>
    </source>
</reference>
<keyword evidence="3" id="KW-1185">Reference proteome</keyword>
<dbReference type="PANTHER" id="PTHR21427">
    <property type="entry name" value="UBIQUINONE BIOSYNTHESIS PROTEIN COQ9, MITOCHONDRIAL"/>
    <property type="match status" value="1"/>
</dbReference>
<reference evidence="3" key="1">
    <citation type="submission" date="2011-07" db="EMBL/GenBank/DDBJ databases">
        <title>Divergent evolution of antigenic variation in African trypanosomes.</title>
        <authorList>
            <person name="Jackson A.P."/>
            <person name="Berry A."/>
            <person name="Allison H.C."/>
            <person name="Burton P."/>
            <person name="Anderson J."/>
            <person name="Aslett M."/>
            <person name="Brown R."/>
            <person name="Corton N."/>
            <person name="Harris D."/>
            <person name="Hauser H."/>
            <person name="Gamble J."/>
            <person name="Gilderthorp R."/>
            <person name="McQuillan J."/>
            <person name="Quail M.A."/>
            <person name="Sanders M."/>
            <person name="Van Tonder A."/>
            <person name="Ginger M.L."/>
            <person name="Donelson J.E."/>
            <person name="Field M.C."/>
            <person name="Barry J.D."/>
            <person name="Berriman M."/>
            <person name="Hertz-Fowler C."/>
        </authorList>
    </citation>
    <scope>NUCLEOTIDE SEQUENCE [LARGE SCALE GENOMIC DNA]</scope>
    <source>
        <strain evidence="3">IL3000</strain>
    </source>
</reference>
<keyword evidence="1" id="KW-0496">Mitochondrion</keyword>
<dbReference type="Proteomes" id="UP000000702">
    <property type="component" value="Unassembled WGS sequence"/>
</dbReference>
<organism evidence="2 3">
    <name type="scientific">Trypanosoma congolense (strain IL3000)</name>
    <dbReference type="NCBI Taxonomy" id="1068625"/>
    <lineage>
        <taxon>Eukaryota</taxon>
        <taxon>Discoba</taxon>
        <taxon>Euglenozoa</taxon>
        <taxon>Kinetoplastea</taxon>
        <taxon>Metakinetoplastina</taxon>
        <taxon>Trypanosomatida</taxon>
        <taxon>Trypanosomatidae</taxon>
        <taxon>Trypanosoma</taxon>
        <taxon>Nannomonas</taxon>
    </lineage>
</organism>
<dbReference type="AlphaFoldDB" id="F9W6I5"/>
<dbReference type="PANTHER" id="PTHR21427:SF19">
    <property type="entry name" value="UBIQUINONE BIOSYNTHESIS PROTEIN COQ9, MITOCHONDRIAL"/>
    <property type="match status" value="1"/>
</dbReference>
<dbReference type="EMBL" id="CAEQ01000879">
    <property type="protein sequence ID" value="CCD12790.1"/>
    <property type="molecule type" value="Genomic_DNA"/>
</dbReference>
<name>F9W6I5_TRYCI</name>
<proteinExistence type="inferred from homology"/>
<evidence type="ECO:0000313" key="3">
    <source>
        <dbReference type="Proteomes" id="UP000000702"/>
    </source>
</evidence>
<dbReference type="UniPathway" id="UPA00232"/>
<evidence type="ECO:0000256" key="1">
    <source>
        <dbReference type="RuleBase" id="RU366063"/>
    </source>
</evidence>
<dbReference type="GO" id="GO:0005743">
    <property type="term" value="C:mitochondrial inner membrane"/>
    <property type="evidence" value="ECO:0007669"/>
    <property type="project" value="TreeGrafter"/>
</dbReference>
<dbReference type="GO" id="GO:0006744">
    <property type="term" value="P:ubiquinone biosynthetic process"/>
    <property type="evidence" value="ECO:0007669"/>
    <property type="project" value="UniProtKB-UniRule"/>
</dbReference>
<protein>
    <recommendedName>
        <fullName evidence="1">Ubiquinone biosynthesis protein</fullName>
    </recommendedName>
</protein>
<comment type="caution">
    <text evidence="2">The sequence shown here is derived from an EMBL/GenBank/DDBJ whole genome shotgun (WGS) entry which is preliminary data.</text>
</comment>
<sequence length="285" mass="31204">MPAKVGMSKEFLCAVKKALVVEGTKLVPRFGFKDNALLSMSISALSECNSFEDVKVLNRIDISTLFPRGFPVAVVEHIVEESNKTVYLGLDKSFNKSSILKAVAKNSKLYESGRYKPPSAGDVVEQAINIKFGALLPYCDHWPEAAALEYMPSNAPFAAKSLVEFVDTTCYYVERVKSLQSVIASGNILLQARVSDSFCSPHRSNSIADVHDGSDEELFWKNFAYAVPLSSGPYIGDGFLGCGWYALRAKVAAVYGVGVLSFMGEKSGNRSETKAMVRRIVDRLL</sequence>
<dbReference type="OMA" id="PIALVEH"/>
<comment type="function">
    <text evidence="1">Membrane-associated protein that warps the membrane surface to access and bind aromatic isoprenes with high specificity, including ubiquinone (CoQ) isoprene intermediates and presents them directly to Coq7, therefore facilitating the Coq7-mediated hydroxylase step. Participates in the biosynthesis of coenzyme Q, also named ubiquinone, an essential lipid-soluble electron transporter for aerobic cellular respiration.</text>
</comment>
<comment type="subcellular location">
    <subcellularLocation>
        <location evidence="1">Mitochondrion</location>
    </subcellularLocation>
</comment>
<evidence type="ECO:0000313" key="2">
    <source>
        <dbReference type="EMBL" id="CCD12790.1"/>
    </source>
</evidence>
<keyword evidence="1" id="KW-0831">Ubiquinone biosynthesis</keyword>
<dbReference type="GO" id="GO:0008289">
    <property type="term" value="F:lipid binding"/>
    <property type="evidence" value="ECO:0007669"/>
    <property type="project" value="UniProtKB-UniRule"/>
</dbReference>
<dbReference type="InterPro" id="IPR012762">
    <property type="entry name" value="Ubiq_biosynth_COQ9"/>
</dbReference>
<keyword evidence="1" id="KW-0446">Lipid-binding</keyword>
<comment type="similarity">
    <text evidence="1">Belongs to the COQ9 family.</text>
</comment>
<dbReference type="VEuPathDB" id="TriTrypDB:TcIL3000_0_36410"/>